<dbReference type="AlphaFoldDB" id="A0A6V8LUG8"/>
<name>A0A6V8LUG8_9BACT</name>
<evidence type="ECO:0000313" key="2">
    <source>
        <dbReference type="Proteomes" id="UP000494245"/>
    </source>
</evidence>
<dbReference type="RefSeq" id="WP_173082488.1">
    <property type="nucleotide sequence ID" value="NZ_BLTE01000004.1"/>
</dbReference>
<dbReference type="Pfam" id="PF12059">
    <property type="entry name" value="DUF3540"/>
    <property type="match status" value="1"/>
</dbReference>
<evidence type="ECO:0000313" key="1">
    <source>
        <dbReference type="EMBL" id="GFK93456.1"/>
    </source>
</evidence>
<comment type="caution">
    <text evidence="1">The sequence shown here is derived from an EMBL/GenBank/DDBJ whole genome shotgun (WGS) entry which is preliminary data.</text>
</comment>
<gene>
    <name evidence="1" type="ORF">NNJEOMEG_01289</name>
</gene>
<dbReference type="EMBL" id="BLTE01000004">
    <property type="protein sequence ID" value="GFK93456.1"/>
    <property type="molecule type" value="Genomic_DNA"/>
</dbReference>
<organism evidence="1 2">
    <name type="scientific">Fundidesulfovibrio magnetotacticus</name>
    <dbReference type="NCBI Taxonomy" id="2730080"/>
    <lineage>
        <taxon>Bacteria</taxon>
        <taxon>Pseudomonadati</taxon>
        <taxon>Thermodesulfobacteriota</taxon>
        <taxon>Desulfovibrionia</taxon>
        <taxon>Desulfovibrionales</taxon>
        <taxon>Desulfovibrionaceae</taxon>
        <taxon>Fundidesulfovibrio</taxon>
    </lineage>
</organism>
<dbReference type="Proteomes" id="UP000494245">
    <property type="component" value="Unassembled WGS sequence"/>
</dbReference>
<reference evidence="1 2" key="2">
    <citation type="submission" date="2020-05" db="EMBL/GenBank/DDBJ databases">
        <title>Draft genome sequence of Desulfovibrio sp. strainFSS-1.</title>
        <authorList>
            <person name="Shimoshige H."/>
            <person name="Kobayashi H."/>
            <person name="Maekawa T."/>
        </authorList>
    </citation>
    <scope>NUCLEOTIDE SEQUENCE [LARGE SCALE GENOMIC DNA]</scope>
    <source>
        <strain evidence="1 2">SIID29052-01</strain>
    </source>
</reference>
<proteinExistence type="predicted"/>
<keyword evidence="2" id="KW-1185">Reference proteome</keyword>
<sequence>MNALAKMNPGGEEPVLSLATVTGALDGRLLVRRGGAVFPALRAAGCLLEPEPGDLVLAVNEPSGAAFVLSVLVRASQAPGRAGLEEGLTLHAGQGPLTLDAGRLGLRAGQLLEMSAPRATLEADKAEVRAGALSLAGESLTQAFARIRTAAGAMERVVGRLVERATRVLRRVDECEDVRAGRYRLDAEDSLRLDAGEMRLEARGNVDVDGRKIRLG</sequence>
<dbReference type="InterPro" id="IPR021927">
    <property type="entry name" value="DUF3540"/>
</dbReference>
<evidence type="ECO:0008006" key="3">
    <source>
        <dbReference type="Google" id="ProtNLM"/>
    </source>
</evidence>
<protein>
    <recommendedName>
        <fullName evidence="3">DUF3540 domain-containing protein</fullName>
    </recommendedName>
</protein>
<accession>A0A6V8LUG8</accession>
<reference evidence="1 2" key="1">
    <citation type="submission" date="2020-04" db="EMBL/GenBank/DDBJ databases">
        <authorList>
            <consortium name="Desulfovibrio sp. FSS-1 genome sequencing consortium"/>
            <person name="Shimoshige H."/>
            <person name="Kobayashi H."/>
            <person name="Maekawa T."/>
        </authorList>
    </citation>
    <scope>NUCLEOTIDE SEQUENCE [LARGE SCALE GENOMIC DNA]</scope>
    <source>
        <strain evidence="1 2">SIID29052-01</strain>
    </source>
</reference>